<accession>A0A3E0K747</accession>
<name>A0A3E0K747_9BACI</name>
<evidence type="ECO:0000313" key="1">
    <source>
        <dbReference type="EMBL" id="REJ30240.1"/>
    </source>
</evidence>
<proteinExistence type="predicted"/>
<evidence type="ECO:0000313" key="2">
    <source>
        <dbReference type="Proteomes" id="UP000257014"/>
    </source>
</evidence>
<comment type="caution">
    <text evidence="1">The sequence shown here is derived from an EMBL/GenBank/DDBJ whole genome shotgun (WGS) entry which is preliminary data.</text>
</comment>
<protein>
    <submittedName>
        <fullName evidence="1">Uncharacterized protein</fullName>
    </submittedName>
</protein>
<organism evidence="1 2">
    <name type="scientific">Caldibacillus debilis</name>
    <dbReference type="NCBI Taxonomy" id="301148"/>
    <lineage>
        <taxon>Bacteria</taxon>
        <taxon>Bacillati</taxon>
        <taxon>Bacillota</taxon>
        <taxon>Bacilli</taxon>
        <taxon>Bacillales</taxon>
        <taxon>Bacillaceae</taxon>
        <taxon>Caldibacillus</taxon>
    </lineage>
</organism>
<dbReference type="EMBL" id="QEWE01000011">
    <property type="protein sequence ID" value="REJ30240.1"/>
    <property type="molecule type" value="Genomic_DNA"/>
</dbReference>
<dbReference type="Proteomes" id="UP000257014">
    <property type="component" value="Unassembled WGS sequence"/>
</dbReference>
<gene>
    <name evidence="1" type="ORF">C6P37_03785</name>
</gene>
<dbReference type="AlphaFoldDB" id="A0A3E0K747"/>
<reference evidence="1 2" key="1">
    <citation type="submission" date="2018-03" db="EMBL/GenBank/DDBJ databases">
        <authorList>
            <person name="Keele B.F."/>
        </authorList>
    </citation>
    <scope>NUCLEOTIDE SEQUENCE [LARGE SCALE GENOMIC DNA]</scope>
    <source>
        <strain evidence="1">ZCTH4_d</strain>
    </source>
</reference>
<sequence>MIDEKDWHRIKYKIKPEPFKRDKAICVEREEYNPHCIRERESAGGRFLCSGLEGRPGAAFAKDVAVD</sequence>